<evidence type="ECO:0000256" key="1">
    <source>
        <dbReference type="SAM" id="MobiDB-lite"/>
    </source>
</evidence>
<feature type="compositionally biased region" description="Polar residues" evidence="1">
    <location>
        <begin position="85"/>
        <end position="94"/>
    </location>
</feature>
<feature type="region of interest" description="Disordered" evidence="1">
    <location>
        <begin position="1"/>
        <end position="28"/>
    </location>
</feature>
<feature type="region of interest" description="Disordered" evidence="1">
    <location>
        <begin position="180"/>
        <end position="211"/>
    </location>
</feature>
<accession>A0AAD3E078</accession>
<dbReference type="AlphaFoldDB" id="A0AAD3E078"/>
<keyword evidence="3" id="KW-1185">Reference proteome</keyword>
<evidence type="ECO:0000313" key="2">
    <source>
        <dbReference type="EMBL" id="GFR50462.1"/>
    </source>
</evidence>
<name>A0AAD3E078_9CHLO</name>
<comment type="caution">
    <text evidence="2">The sequence shown here is derived from an EMBL/GenBank/DDBJ whole genome shotgun (WGS) entry which is preliminary data.</text>
</comment>
<sequence>MADMGRHGPEHPTHLHTAFEDPEAQATTDVDARANGVDVDAPLRHDFDQPRILSHSQTSLTDNTTAASAAPLPRHLHHDITFPQRQHSQPLTSASHHHHHRHPQPSRHGGTTPPRPHPSRRSGPSSPYRPPSRSHSARLSTCSSPSTISVRRGPSRGLYTSPQGTLDGATLAAAVAAAPINRAPSHRSPPTSAYRGAGGGGGGLRRNESSNTLLNNIHPDILDDLRALDDLEGGSLLRPLLAQEGGGDGGGEGGGGGDGDGGGGGGGDGGGGDGGGGGHVDEAETYEVKELLEAKPRDVLQFIEEEGVVKLDEWEAADGLVLRAFGGEPFLVLGHEHAEPPELRDMWMERLGEGGRVQGTGWTSTLSVEAHVVNLYDAAGPGPAGLLRPLLARLRVHGCPPTVFALPAVQAVIAHKWNSWARHFLMAEFVFYALWLAAFSAFSLLLEDGADPVHAAAAGGGGGGGGGGGFRLFSSGGGAGEDDGEGGAYGGAAFSIPVIRMLASIVQAVTATLHAAPPLAGSDSATAATVSSSISGAISTPDGVCSARFLAFWDWGALAGLLRSPRGLAQLGASTAAV</sequence>
<evidence type="ECO:0000313" key="3">
    <source>
        <dbReference type="Proteomes" id="UP001054857"/>
    </source>
</evidence>
<dbReference type="Proteomes" id="UP001054857">
    <property type="component" value="Unassembled WGS sequence"/>
</dbReference>
<feature type="compositionally biased region" description="Polar residues" evidence="1">
    <location>
        <begin position="137"/>
        <end position="149"/>
    </location>
</feature>
<feature type="compositionally biased region" description="Gly residues" evidence="1">
    <location>
        <begin position="244"/>
        <end position="278"/>
    </location>
</feature>
<organism evidence="2 3">
    <name type="scientific">Astrephomene gubernaculifera</name>
    <dbReference type="NCBI Taxonomy" id="47775"/>
    <lineage>
        <taxon>Eukaryota</taxon>
        <taxon>Viridiplantae</taxon>
        <taxon>Chlorophyta</taxon>
        <taxon>core chlorophytes</taxon>
        <taxon>Chlorophyceae</taxon>
        <taxon>CS clade</taxon>
        <taxon>Chlamydomonadales</taxon>
        <taxon>Astrephomenaceae</taxon>
        <taxon>Astrephomene</taxon>
    </lineage>
</organism>
<reference evidence="2 3" key="1">
    <citation type="journal article" date="2021" name="Sci. Rep.">
        <title>Genome sequencing of the multicellular alga Astrephomene provides insights into convergent evolution of germ-soma differentiation.</title>
        <authorList>
            <person name="Yamashita S."/>
            <person name="Yamamoto K."/>
            <person name="Matsuzaki R."/>
            <person name="Suzuki S."/>
            <person name="Yamaguchi H."/>
            <person name="Hirooka S."/>
            <person name="Minakuchi Y."/>
            <person name="Miyagishima S."/>
            <person name="Kawachi M."/>
            <person name="Toyoda A."/>
            <person name="Nozaki H."/>
        </authorList>
    </citation>
    <scope>NUCLEOTIDE SEQUENCE [LARGE SCALE GENOMIC DNA]</scope>
    <source>
        <strain evidence="2 3">NIES-4017</strain>
    </source>
</reference>
<feature type="non-terminal residue" evidence="2">
    <location>
        <position position="1"/>
    </location>
</feature>
<feature type="compositionally biased region" description="Basic residues" evidence="1">
    <location>
        <begin position="95"/>
        <end position="105"/>
    </location>
</feature>
<feature type="compositionally biased region" description="Basic and acidic residues" evidence="1">
    <location>
        <begin position="1"/>
        <end position="19"/>
    </location>
</feature>
<proteinExistence type="predicted"/>
<gene>
    <name evidence="2" type="ORF">Agub_g12684</name>
</gene>
<feature type="region of interest" description="Disordered" evidence="1">
    <location>
        <begin position="240"/>
        <end position="281"/>
    </location>
</feature>
<dbReference type="EMBL" id="BMAR01000037">
    <property type="protein sequence ID" value="GFR50462.1"/>
    <property type="molecule type" value="Genomic_DNA"/>
</dbReference>
<protein>
    <submittedName>
        <fullName evidence="2">Uncharacterized protein</fullName>
    </submittedName>
</protein>
<feature type="region of interest" description="Disordered" evidence="1">
    <location>
        <begin position="85"/>
        <end position="164"/>
    </location>
</feature>
<feature type="compositionally biased region" description="Low complexity" evidence="1">
    <location>
        <begin position="121"/>
        <end position="134"/>
    </location>
</feature>